<dbReference type="STRING" id="502025.Hoch_0332"/>
<dbReference type="RefSeq" id="WP_012825600.1">
    <property type="nucleotide sequence ID" value="NC_013440.1"/>
</dbReference>
<dbReference type="KEGG" id="hoh:Hoch_0332"/>
<dbReference type="OrthoDB" id="9811006at2"/>
<organism evidence="3 4">
    <name type="scientific">Haliangium ochraceum (strain DSM 14365 / JCM 11303 / SMP-2)</name>
    <dbReference type="NCBI Taxonomy" id="502025"/>
    <lineage>
        <taxon>Bacteria</taxon>
        <taxon>Pseudomonadati</taxon>
        <taxon>Myxococcota</taxon>
        <taxon>Polyangia</taxon>
        <taxon>Haliangiales</taxon>
        <taxon>Kofleriaceae</taxon>
        <taxon>Haliangium</taxon>
    </lineage>
</organism>
<dbReference type="AlphaFoldDB" id="D0LIU4"/>
<dbReference type="Proteomes" id="UP000001880">
    <property type="component" value="Chromosome"/>
</dbReference>
<dbReference type="HOGENOM" id="CLU_1249184_0_0_7"/>
<evidence type="ECO:0000313" key="3">
    <source>
        <dbReference type="EMBL" id="ACY12973.1"/>
    </source>
</evidence>
<protein>
    <submittedName>
        <fullName evidence="3">YceI family protein</fullName>
    </submittedName>
</protein>
<dbReference type="Gene3D" id="2.40.128.110">
    <property type="entry name" value="Lipid/polyisoprenoid-binding, YceI-like"/>
    <property type="match status" value="1"/>
</dbReference>
<dbReference type="SUPFAM" id="SSF101874">
    <property type="entry name" value="YceI-like"/>
    <property type="match status" value="1"/>
</dbReference>
<reference evidence="3 4" key="1">
    <citation type="journal article" date="2010" name="Stand. Genomic Sci.">
        <title>Complete genome sequence of Haliangium ochraceum type strain (SMP-2).</title>
        <authorList>
            <consortium name="US DOE Joint Genome Institute (JGI-PGF)"/>
            <person name="Ivanova N."/>
            <person name="Daum C."/>
            <person name="Lang E."/>
            <person name="Abt B."/>
            <person name="Kopitz M."/>
            <person name="Saunders E."/>
            <person name="Lapidus A."/>
            <person name="Lucas S."/>
            <person name="Glavina Del Rio T."/>
            <person name="Nolan M."/>
            <person name="Tice H."/>
            <person name="Copeland A."/>
            <person name="Cheng J.F."/>
            <person name="Chen F."/>
            <person name="Bruce D."/>
            <person name="Goodwin L."/>
            <person name="Pitluck S."/>
            <person name="Mavromatis K."/>
            <person name="Pati A."/>
            <person name="Mikhailova N."/>
            <person name="Chen A."/>
            <person name="Palaniappan K."/>
            <person name="Land M."/>
            <person name="Hauser L."/>
            <person name="Chang Y.J."/>
            <person name="Jeffries C.D."/>
            <person name="Detter J.C."/>
            <person name="Brettin T."/>
            <person name="Rohde M."/>
            <person name="Goker M."/>
            <person name="Bristow J."/>
            <person name="Markowitz V."/>
            <person name="Eisen J.A."/>
            <person name="Hugenholtz P."/>
            <person name="Kyrpides N.C."/>
            <person name="Klenk H.P."/>
        </authorList>
    </citation>
    <scope>NUCLEOTIDE SEQUENCE [LARGE SCALE GENOMIC DNA]</scope>
    <source>
        <strain evidence="4">DSM 14365 / CIP 107738 / JCM 11303 / AJ 13395 / SMP-2</strain>
    </source>
</reference>
<dbReference type="eggNOG" id="COG2353">
    <property type="taxonomic scope" value="Bacteria"/>
</dbReference>
<dbReference type="PANTHER" id="PTHR34406">
    <property type="entry name" value="PROTEIN YCEI"/>
    <property type="match status" value="1"/>
</dbReference>
<evidence type="ECO:0000256" key="1">
    <source>
        <dbReference type="SAM" id="MobiDB-lite"/>
    </source>
</evidence>
<gene>
    <name evidence="3" type="ordered locus">Hoch_0332</name>
</gene>
<dbReference type="SMART" id="SM00867">
    <property type="entry name" value="YceI"/>
    <property type="match status" value="1"/>
</dbReference>
<keyword evidence="4" id="KW-1185">Reference proteome</keyword>
<sequence length="221" mass="24058">MKRIARILVTVGATAMLFAGCSKEEPVAEEPVAEEPAAEEPAAEEPAAEEPAAAAAEEGADFVKLYASHEPATEADPVIIEIQTFQVTEASFDPANLEGATAAFELDLTSIKSDKEKRDAHLQTPDYLDTGKYGMATVKVHDVKKVDDDTFSAQADVNFREMDKTFPIEFDVVGSTEDTVTIKGMHEFDRMDFGVGKEPDGENEKVAKNVKIEMQLTLKKS</sequence>
<evidence type="ECO:0000259" key="2">
    <source>
        <dbReference type="SMART" id="SM00867"/>
    </source>
</evidence>
<name>D0LIU4_HALO1</name>
<feature type="compositionally biased region" description="Acidic residues" evidence="1">
    <location>
        <begin position="27"/>
        <end position="48"/>
    </location>
</feature>
<dbReference type="InterPro" id="IPR036761">
    <property type="entry name" value="TTHA0802/YceI-like_sf"/>
</dbReference>
<evidence type="ECO:0000313" key="4">
    <source>
        <dbReference type="Proteomes" id="UP000001880"/>
    </source>
</evidence>
<feature type="region of interest" description="Disordered" evidence="1">
    <location>
        <begin position="26"/>
        <end position="55"/>
    </location>
</feature>
<dbReference type="PROSITE" id="PS51257">
    <property type="entry name" value="PROKAR_LIPOPROTEIN"/>
    <property type="match status" value="1"/>
</dbReference>
<proteinExistence type="predicted"/>
<accession>D0LIU4</accession>
<dbReference type="PANTHER" id="PTHR34406:SF1">
    <property type="entry name" value="PROTEIN YCEI"/>
    <property type="match status" value="1"/>
</dbReference>
<dbReference type="Pfam" id="PF04264">
    <property type="entry name" value="YceI"/>
    <property type="match status" value="1"/>
</dbReference>
<feature type="domain" description="Lipid/polyisoprenoid-binding YceI-like" evidence="2">
    <location>
        <begin position="61"/>
        <end position="219"/>
    </location>
</feature>
<dbReference type="InterPro" id="IPR007372">
    <property type="entry name" value="Lipid/polyisoprenoid-bd_YceI"/>
</dbReference>
<dbReference type="EMBL" id="CP001804">
    <property type="protein sequence ID" value="ACY12973.1"/>
    <property type="molecule type" value="Genomic_DNA"/>
</dbReference>